<evidence type="ECO:0000256" key="1">
    <source>
        <dbReference type="SAM" id="MobiDB-lite"/>
    </source>
</evidence>
<evidence type="ECO:0000313" key="2">
    <source>
        <dbReference type="Proteomes" id="UP000887564"/>
    </source>
</evidence>
<name>A0A914S0L9_PAREQ</name>
<evidence type="ECO:0000313" key="3">
    <source>
        <dbReference type="WBParaSite" id="PEQ_0001212301-mRNA-1"/>
    </source>
</evidence>
<feature type="region of interest" description="Disordered" evidence="1">
    <location>
        <begin position="1"/>
        <end position="44"/>
    </location>
</feature>
<proteinExistence type="predicted"/>
<protein>
    <submittedName>
        <fullName evidence="3">Uncharacterized protein</fullName>
    </submittedName>
</protein>
<keyword evidence="2" id="KW-1185">Reference proteome</keyword>
<organism evidence="2 3">
    <name type="scientific">Parascaris equorum</name>
    <name type="common">Equine roundworm</name>
    <dbReference type="NCBI Taxonomy" id="6256"/>
    <lineage>
        <taxon>Eukaryota</taxon>
        <taxon>Metazoa</taxon>
        <taxon>Ecdysozoa</taxon>
        <taxon>Nematoda</taxon>
        <taxon>Chromadorea</taxon>
        <taxon>Rhabditida</taxon>
        <taxon>Spirurina</taxon>
        <taxon>Ascaridomorpha</taxon>
        <taxon>Ascaridoidea</taxon>
        <taxon>Ascarididae</taxon>
        <taxon>Parascaris</taxon>
    </lineage>
</organism>
<feature type="compositionally biased region" description="Acidic residues" evidence="1">
    <location>
        <begin position="27"/>
        <end position="42"/>
    </location>
</feature>
<reference evidence="3" key="1">
    <citation type="submission" date="2022-11" db="UniProtKB">
        <authorList>
            <consortium name="WormBaseParasite"/>
        </authorList>
    </citation>
    <scope>IDENTIFICATION</scope>
</reference>
<dbReference type="Proteomes" id="UP000887564">
    <property type="component" value="Unplaced"/>
</dbReference>
<sequence length="77" mass="8954">LSNNQKEGSYIFRISGSSPEDPRGSVEDDYTYNDYEPEYDPDENVRRPQRCSLCVCYQPPSHQRPVETISENDINHD</sequence>
<accession>A0A914S0L9</accession>
<dbReference type="WBParaSite" id="PEQ_0001212301-mRNA-1">
    <property type="protein sequence ID" value="PEQ_0001212301-mRNA-1"/>
    <property type="gene ID" value="PEQ_0001212301"/>
</dbReference>
<dbReference type="AlphaFoldDB" id="A0A914S0L9"/>